<dbReference type="AlphaFoldDB" id="A0A1H8RZP8"/>
<evidence type="ECO:0000256" key="1">
    <source>
        <dbReference type="SAM" id="Phobius"/>
    </source>
</evidence>
<reference evidence="3 4" key="1">
    <citation type="submission" date="2016-10" db="EMBL/GenBank/DDBJ databases">
        <authorList>
            <person name="de Groot N.N."/>
        </authorList>
    </citation>
    <scope>NUCLEOTIDE SEQUENCE [LARGE SCALE GENOMIC DNA]</scope>
    <source>
        <strain evidence="3 4">DSM 13305</strain>
    </source>
</reference>
<dbReference type="CDD" id="cd06259">
    <property type="entry name" value="YdcF-like"/>
    <property type="match status" value="1"/>
</dbReference>
<dbReference type="InterPro" id="IPR003848">
    <property type="entry name" value="DUF218"/>
</dbReference>
<name>A0A1H8RZP8_9FIRM</name>
<dbReference type="Proteomes" id="UP000198847">
    <property type="component" value="Unassembled WGS sequence"/>
</dbReference>
<feature type="domain" description="DUF218" evidence="2">
    <location>
        <begin position="77"/>
        <end position="244"/>
    </location>
</feature>
<keyword evidence="4" id="KW-1185">Reference proteome</keyword>
<dbReference type="GO" id="GO:0043164">
    <property type="term" value="P:Gram-negative-bacterium-type cell wall biogenesis"/>
    <property type="evidence" value="ECO:0007669"/>
    <property type="project" value="TreeGrafter"/>
</dbReference>
<proteinExistence type="predicted"/>
<dbReference type="InterPro" id="IPR051599">
    <property type="entry name" value="Cell_Envelope_Assoc"/>
</dbReference>
<dbReference type="InterPro" id="IPR014729">
    <property type="entry name" value="Rossmann-like_a/b/a_fold"/>
</dbReference>
<evidence type="ECO:0000313" key="3">
    <source>
        <dbReference type="EMBL" id="SEO71880.1"/>
    </source>
</evidence>
<evidence type="ECO:0000259" key="2">
    <source>
        <dbReference type="Pfam" id="PF02698"/>
    </source>
</evidence>
<feature type="transmembrane region" description="Helical" evidence="1">
    <location>
        <begin position="6"/>
        <end position="28"/>
    </location>
</feature>
<evidence type="ECO:0000313" key="4">
    <source>
        <dbReference type="Proteomes" id="UP000198847"/>
    </source>
</evidence>
<dbReference type="PANTHER" id="PTHR30336">
    <property type="entry name" value="INNER MEMBRANE PROTEIN, PROBABLE PERMEASE"/>
    <property type="match status" value="1"/>
</dbReference>
<dbReference type="Gene3D" id="3.40.50.620">
    <property type="entry name" value="HUPs"/>
    <property type="match status" value="1"/>
</dbReference>
<dbReference type="STRING" id="112903.SAMN04490178_104140"/>
<gene>
    <name evidence="3" type="ORF">SAMN04490178_104140</name>
</gene>
<keyword evidence="1" id="KW-1133">Transmembrane helix</keyword>
<keyword evidence="1" id="KW-0812">Transmembrane</keyword>
<protein>
    <submittedName>
        <fullName evidence="3">Uncharacterized SAM-binding protein YcdF, DUF218 family</fullName>
    </submittedName>
</protein>
<accession>A0A1H8RZP8</accession>
<dbReference type="RefSeq" id="WP_245732232.1">
    <property type="nucleotide sequence ID" value="NZ_FODY01000004.1"/>
</dbReference>
<keyword evidence="1" id="KW-0472">Membrane</keyword>
<dbReference type="Pfam" id="PF02698">
    <property type="entry name" value="DUF218"/>
    <property type="match status" value="1"/>
</dbReference>
<feature type="transmembrane region" description="Helical" evidence="1">
    <location>
        <begin position="40"/>
        <end position="57"/>
    </location>
</feature>
<dbReference type="EMBL" id="FODY01000004">
    <property type="protein sequence ID" value="SEO71880.1"/>
    <property type="molecule type" value="Genomic_DNA"/>
</dbReference>
<dbReference type="PANTHER" id="PTHR30336:SF4">
    <property type="entry name" value="ENVELOPE BIOGENESIS FACTOR ELYC"/>
    <property type="match status" value="1"/>
</dbReference>
<dbReference type="GO" id="GO:0005886">
    <property type="term" value="C:plasma membrane"/>
    <property type="evidence" value="ECO:0007669"/>
    <property type="project" value="TreeGrafter"/>
</dbReference>
<sequence length="251" mass="27514">MFIYIYKFLVSFIMPPGIFIVALLCMTVHLARKRERIAKWLGLLTFVFYLLSTPYVGDLLVRTLEARFVPPENPAGDVIVMLGGGATFGTPDIDGTGQLSGNAANRLLTAARLQKRLGIPVILSGGQVFDDSGREAVIGKRILTGIGVPANEVFIDDTSLNTEQNARNVREILETQGFRHPILVTSAFHMERSVLNFAQEGVDVTPYPSDYWVSIGGNSVYLNKLVPSADGLRSSYIAIHEYLGIAAVKLR</sequence>
<dbReference type="GO" id="GO:0000270">
    <property type="term" value="P:peptidoglycan metabolic process"/>
    <property type="evidence" value="ECO:0007669"/>
    <property type="project" value="TreeGrafter"/>
</dbReference>
<organism evidence="3 4">
    <name type="scientific">Propionispora vibrioides</name>
    <dbReference type="NCBI Taxonomy" id="112903"/>
    <lineage>
        <taxon>Bacteria</taxon>
        <taxon>Bacillati</taxon>
        <taxon>Bacillota</taxon>
        <taxon>Negativicutes</taxon>
        <taxon>Selenomonadales</taxon>
        <taxon>Sporomusaceae</taxon>
        <taxon>Propionispora</taxon>
    </lineage>
</organism>